<evidence type="ECO:0000313" key="2">
    <source>
        <dbReference type="Proteomes" id="UP001589775"/>
    </source>
</evidence>
<reference evidence="1 2" key="1">
    <citation type="submission" date="2024-09" db="EMBL/GenBank/DDBJ databases">
        <authorList>
            <person name="Sun Q."/>
            <person name="Mori K."/>
        </authorList>
    </citation>
    <scope>NUCLEOTIDE SEQUENCE [LARGE SCALE GENOMIC DNA]</scope>
    <source>
        <strain evidence="1 2">KCTC 23279</strain>
    </source>
</reference>
<accession>A0ABV6EZH8</accession>
<sequence length="60" mass="6650">MTPQLRATIELAIWQANRRLPPDQRLTIVDAEALDIAPTDDDKAYLRTLDAVGSAMREAA</sequence>
<dbReference type="Proteomes" id="UP001589775">
    <property type="component" value="Unassembled WGS sequence"/>
</dbReference>
<dbReference type="RefSeq" id="WP_378392828.1">
    <property type="nucleotide sequence ID" value="NZ_JBHLWM010000012.1"/>
</dbReference>
<gene>
    <name evidence="1" type="ORF">ACFFJ6_24390</name>
</gene>
<dbReference type="EMBL" id="JBHLWM010000012">
    <property type="protein sequence ID" value="MFC0243644.1"/>
    <property type="molecule type" value="Genomic_DNA"/>
</dbReference>
<proteinExistence type="predicted"/>
<evidence type="ECO:0000313" key="1">
    <source>
        <dbReference type="EMBL" id="MFC0243644.1"/>
    </source>
</evidence>
<keyword evidence="2" id="KW-1185">Reference proteome</keyword>
<name>A0ABV6EZH8_9BRAD</name>
<comment type="caution">
    <text evidence="1">The sequence shown here is derived from an EMBL/GenBank/DDBJ whole genome shotgun (WGS) entry which is preliminary data.</text>
</comment>
<organism evidence="1 2">
    <name type="scientific">Rhodopseudomonas telluris</name>
    <dbReference type="NCBI Taxonomy" id="644215"/>
    <lineage>
        <taxon>Bacteria</taxon>
        <taxon>Pseudomonadati</taxon>
        <taxon>Pseudomonadota</taxon>
        <taxon>Alphaproteobacteria</taxon>
        <taxon>Hyphomicrobiales</taxon>
        <taxon>Nitrobacteraceae</taxon>
        <taxon>Rhodopseudomonas</taxon>
    </lineage>
</organism>
<protein>
    <submittedName>
        <fullName evidence="1">Uncharacterized protein</fullName>
    </submittedName>
</protein>